<feature type="transmembrane region" description="Helical" evidence="1">
    <location>
        <begin position="54"/>
        <end position="74"/>
    </location>
</feature>
<dbReference type="Proteomes" id="UP000321721">
    <property type="component" value="Unassembled WGS sequence"/>
</dbReference>
<evidence type="ECO:0000313" key="3">
    <source>
        <dbReference type="EMBL" id="TXB66803.1"/>
    </source>
</evidence>
<comment type="caution">
    <text evidence="3">The sequence shown here is derived from an EMBL/GenBank/DDBJ whole genome shotgun (WGS) entry which is preliminary data.</text>
</comment>
<feature type="transmembrane region" description="Helical" evidence="1">
    <location>
        <begin position="6"/>
        <end position="24"/>
    </location>
</feature>
<keyword evidence="1" id="KW-0472">Membrane</keyword>
<keyword evidence="4" id="KW-1185">Reference proteome</keyword>
<dbReference type="Pfam" id="PF19762">
    <property type="entry name" value="DUF6249"/>
    <property type="match status" value="1"/>
</dbReference>
<sequence>MREVIAVSIPIIITLGAFAMIVILRRLEHLEKLKMIEKGMDISKMQKPHKPGGAIKFALMAIGVGIGLFVASILDSYTEIDNEVLYFSMIFICGGAGLFIGNEIADKRIKEAEKNQ</sequence>
<name>A0A5C6RXA5_9FLAO</name>
<dbReference type="RefSeq" id="WP_147097760.1">
    <property type="nucleotide sequence ID" value="NZ_VOOS01000001.1"/>
</dbReference>
<feature type="transmembrane region" description="Helical" evidence="1">
    <location>
        <begin position="86"/>
        <end position="105"/>
    </location>
</feature>
<dbReference type="OrthoDB" id="679295at2"/>
<dbReference type="EMBL" id="VOOS01000001">
    <property type="protein sequence ID" value="TXB66803.1"/>
    <property type="molecule type" value="Genomic_DNA"/>
</dbReference>
<proteinExistence type="predicted"/>
<protein>
    <recommendedName>
        <fullName evidence="2">DUF6249 domain-containing protein</fullName>
    </recommendedName>
</protein>
<reference evidence="3 4" key="1">
    <citation type="submission" date="2019-08" db="EMBL/GenBank/DDBJ databases">
        <title>Genome of Vicingus serpentipes NCIMB 15042.</title>
        <authorList>
            <person name="Bowman J.P."/>
        </authorList>
    </citation>
    <scope>NUCLEOTIDE SEQUENCE [LARGE SCALE GENOMIC DNA]</scope>
    <source>
        <strain evidence="3 4">NCIMB 15042</strain>
    </source>
</reference>
<evidence type="ECO:0000259" key="2">
    <source>
        <dbReference type="Pfam" id="PF19762"/>
    </source>
</evidence>
<accession>A0A5C6RXA5</accession>
<keyword evidence="1" id="KW-1133">Transmembrane helix</keyword>
<evidence type="ECO:0000256" key="1">
    <source>
        <dbReference type="SAM" id="Phobius"/>
    </source>
</evidence>
<evidence type="ECO:0000313" key="4">
    <source>
        <dbReference type="Proteomes" id="UP000321721"/>
    </source>
</evidence>
<dbReference type="AlphaFoldDB" id="A0A5C6RXA5"/>
<organism evidence="3 4">
    <name type="scientific">Vicingus serpentipes</name>
    <dbReference type="NCBI Taxonomy" id="1926625"/>
    <lineage>
        <taxon>Bacteria</taxon>
        <taxon>Pseudomonadati</taxon>
        <taxon>Bacteroidota</taxon>
        <taxon>Flavobacteriia</taxon>
        <taxon>Flavobacteriales</taxon>
        <taxon>Vicingaceae</taxon>
        <taxon>Vicingus</taxon>
    </lineage>
</organism>
<gene>
    <name evidence="3" type="ORF">FRY74_01060</name>
</gene>
<feature type="domain" description="DUF6249" evidence="2">
    <location>
        <begin position="12"/>
        <end position="100"/>
    </location>
</feature>
<keyword evidence="1" id="KW-0812">Transmembrane</keyword>
<dbReference type="InterPro" id="IPR046216">
    <property type="entry name" value="DUF6249"/>
</dbReference>